<gene>
    <name evidence="5" type="ORF">CFK38_16960</name>
</gene>
<dbReference type="RefSeq" id="WP_096804126.1">
    <property type="nucleotide sequence ID" value="NZ_CP023563.1"/>
</dbReference>
<dbReference type="KEGG" id="brz:CFK38_16960"/>
<proteinExistence type="inferred from homology"/>
<evidence type="ECO:0000256" key="1">
    <source>
        <dbReference type="ARBA" id="ARBA00005568"/>
    </source>
</evidence>
<feature type="domain" description="HpcH/HpaI aldolase/citrate lyase" evidence="4">
    <location>
        <begin position="20"/>
        <end position="238"/>
    </location>
</feature>
<sequence>MRHNALKHQMRSGNPAVNAWVSLDSDHVGEVLSHAGFDSVTVDLQHGMFGLDRAISLLRSVSAGPATPLARCSRNDAAEIGKLLDAGAYGIICPSIDSPEEARAFVASCRYPSQGVRSFGPARGLLYGGQDYVRHADEEILTWAMIESPSGVARAEEIITTPDLDGIYIGPNDLAFALGNPPNGNIGEEVLGIAAELIALAHDAGRFVGIFTRDGGEAQRLLEMGADLVTPGNDVGLLNAAAAERIAQARQ</sequence>
<organism evidence="5 6">
    <name type="scientific">Brachybacterium vulturis</name>
    <dbReference type="NCBI Taxonomy" id="2017484"/>
    <lineage>
        <taxon>Bacteria</taxon>
        <taxon>Bacillati</taxon>
        <taxon>Actinomycetota</taxon>
        <taxon>Actinomycetes</taxon>
        <taxon>Micrococcales</taxon>
        <taxon>Dermabacteraceae</taxon>
        <taxon>Brachybacterium</taxon>
    </lineage>
</organism>
<protein>
    <submittedName>
        <fullName evidence="5">2,4-dihydroxyhept-2-ene-1,7-dioic acid aldolase</fullName>
    </submittedName>
</protein>
<dbReference type="InterPro" id="IPR015813">
    <property type="entry name" value="Pyrv/PenolPyrv_kinase-like_dom"/>
</dbReference>
<name>A0A291GS32_9MICO</name>
<keyword evidence="6" id="KW-1185">Reference proteome</keyword>
<evidence type="ECO:0000256" key="3">
    <source>
        <dbReference type="ARBA" id="ARBA00023239"/>
    </source>
</evidence>
<dbReference type="GO" id="GO:0016832">
    <property type="term" value="F:aldehyde-lyase activity"/>
    <property type="evidence" value="ECO:0007669"/>
    <property type="project" value="TreeGrafter"/>
</dbReference>
<keyword evidence="2" id="KW-0479">Metal-binding</keyword>
<dbReference type="InterPro" id="IPR005000">
    <property type="entry name" value="Aldolase/citrate-lyase_domain"/>
</dbReference>
<evidence type="ECO:0000313" key="6">
    <source>
        <dbReference type="Proteomes" id="UP000218165"/>
    </source>
</evidence>
<evidence type="ECO:0000259" key="4">
    <source>
        <dbReference type="Pfam" id="PF03328"/>
    </source>
</evidence>
<dbReference type="Pfam" id="PF03328">
    <property type="entry name" value="HpcH_HpaI"/>
    <property type="match status" value="1"/>
</dbReference>
<reference evidence="6" key="1">
    <citation type="submission" date="2017-09" db="EMBL/GenBank/DDBJ databases">
        <title>Brachybacterium sp. VM2412.</title>
        <authorList>
            <person name="Tak E.J."/>
            <person name="Bae J.-W."/>
        </authorList>
    </citation>
    <scope>NUCLEOTIDE SEQUENCE [LARGE SCALE GENOMIC DNA]</scope>
    <source>
        <strain evidence="6">VM2412</strain>
    </source>
</reference>
<accession>A0A291GS32</accession>
<dbReference type="PANTHER" id="PTHR30502">
    <property type="entry name" value="2-KETO-3-DEOXY-L-RHAMNONATE ALDOLASE"/>
    <property type="match status" value="1"/>
</dbReference>
<dbReference type="EMBL" id="CP023563">
    <property type="protein sequence ID" value="ATG53018.1"/>
    <property type="molecule type" value="Genomic_DNA"/>
</dbReference>
<dbReference type="Gene3D" id="3.20.20.60">
    <property type="entry name" value="Phosphoenolpyruvate-binding domains"/>
    <property type="match status" value="1"/>
</dbReference>
<dbReference type="Proteomes" id="UP000218165">
    <property type="component" value="Chromosome"/>
</dbReference>
<dbReference type="GO" id="GO:0046872">
    <property type="term" value="F:metal ion binding"/>
    <property type="evidence" value="ECO:0007669"/>
    <property type="project" value="UniProtKB-KW"/>
</dbReference>
<evidence type="ECO:0000256" key="2">
    <source>
        <dbReference type="ARBA" id="ARBA00022723"/>
    </source>
</evidence>
<dbReference type="PANTHER" id="PTHR30502:SF0">
    <property type="entry name" value="PHOSPHOENOLPYRUVATE CARBOXYLASE FAMILY PROTEIN"/>
    <property type="match status" value="1"/>
</dbReference>
<dbReference type="InterPro" id="IPR040442">
    <property type="entry name" value="Pyrv_kinase-like_dom_sf"/>
</dbReference>
<dbReference type="GO" id="GO:0005737">
    <property type="term" value="C:cytoplasm"/>
    <property type="evidence" value="ECO:0007669"/>
    <property type="project" value="TreeGrafter"/>
</dbReference>
<dbReference type="AlphaFoldDB" id="A0A291GS32"/>
<comment type="similarity">
    <text evidence="1">Belongs to the HpcH/HpaI aldolase family.</text>
</comment>
<dbReference type="OrthoDB" id="86160at2"/>
<keyword evidence="3" id="KW-0456">Lyase</keyword>
<dbReference type="SUPFAM" id="SSF51621">
    <property type="entry name" value="Phosphoenolpyruvate/pyruvate domain"/>
    <property type="match status" value="1"/>
</dbReference>
<evidence type="ECO:0000313" key="5">
    <source>
        <dbReference type="EMBL" id="ATG53018.1"/>
    </source>
</evidence>
<dbReference type="InterPro" id="IPR050251">
    <property type="entry name" value="HpcH-HpaI_aldolase"/>
</dbReference>